<sequence length="688" mass="75389">MTSTTISYRTVDVGYQSDKRPAMVYVGTLTDGGQIPTALGPGDVYQVLVVGWNTANPSHSCMLFTLDPALGTIASKVIQCPLPANNGYAPAARIGDTVYVFGGKTSGDSLFTYSIEHETWTQVEKGGVWPGARYCHSSFTLGGKLYIAGGRGARDCWCYDPETGVWTRQADIPLKCGSSATTVVGDVVHMIGTAWSDKQPHFRLHLTFTLSRGWHREADLPSEYHNTGCVSVGSDIYLLGGPSSPRGVRVYNTHTKQWRHGRDLPVPSKSGRACLISPRVLLLCSEQMVVGEIPESHQERRERERRERESLVSALVSLGVPAEDLPHSPTPITLATCLPLLGGEITRLKETVSEIQRQDTADTRTFSCFSPDSLPLVQALIEQARGIDMAVLRTHLSRLSTYLPLARSLSLLVSRVQQVITEHPMEELPTEDCSALLTTLTSEHTALHTAYQGVRALDFDPAESVAYLKGVADLLETIDKTPIIPLPSDYSSLPLNGKRQYFQAKQFNGAVESLCAAAGEIIECQATVDQHMSGLAEVETPDPDVCDRVMAEAKALLQILSYLAPRRTRALSLVAELEGVQKVNPGAIDVAQRDVADLEWHLTRPRLPEKERQTLTSDLVEWREMLNTLQRAQSEREQLIEQLQGYVIFPEVAAALGVERQPLEEAVSALDKCNGVVGVMVKGEIVRA</sequence>
<dbReference type="PANTHER" id="PTHR24412">
    <property type="entry name" value="KELCH PROTEIN"/>
    <property type="match status" value="1"/>
</dbReference>
<gene>
    <name evidence="4" type="ORF">KIPB_005314</name>
</gene>
<comment type="caution">
    <text evidence="4">The sequence shown here is derived from an EMBL/GenBank/DDBJ whole genome shotgun (WGS) entry which is preliminary data.</text>
</comment>
<reference evidence="4 5" key="1">
    <citation type="journal article" date="2018" name="PLoS ONE">
        <title>The draft genome of Kipferlia bialata reveals reductive genome evolution in fornicate parasites.</title>
        <authorList>
            <person name="Tanifuji G."/>
            <person name="Takabayashi S."/>
            <person name="Kume K."/>
            <person name="Takagi M."/>
            <person name="Nakayama T."/>
            <person name="Kamikawa R."/>
            <person name="Inagaki Y."/>
            <person name="Hashimoto T."/>
        </authorList>
    </citation>
    <scope>NUCLEOTIDE SEQUENCE [LARGE SCALE GENOMIC DNA]</scope>
    <source>
        <strain evidence="4">NY0173</strain>
    </source>
</reference>
<evidence type="ECO:0000313" key="4">
    <source>
        <dbReference type="EMBL" id="GIQ83909.1"/>
    </source>
</evidence>
<keyword evidence="2" id="KW-0677">Repeat</keyword>
<keyword evidence="5" id="KW-1185">Reference proteome</keyword>
<organism evidence="4 5">
    <name type="scientific">Kipferlia bialata</name>
    <dbReference type="NCBI Taxonomy" id="797122"/>
    <lineage>
        <taxon>Eukaryota</taxon>
        <taxon>Metamonada</taxon>
        <taxon>Carpediemonas-like organisms</taxon>
        <taxon>Kipferlia</taxon>
    </lineage>
</organism>
<proteinExistence type="predicted"/>
<dbReference type="SUPFAM" id="SSF117281">
    <property type="entry name" value="Kelch motif"/>
    <property type="match status" value="2"/>
</dbReference>
<name>A0A9K3GH83_9EUKA</name>
<protein>
    <submittedName>
        <fullName evidence="4">Uncharacterized protein</fullName>
    </submittedName>
</protein>
<dbReference type="OrthoDB" id="45365at2759"/>
<accession>A0A9K3GH83</accession>
<dbReference type="SMART" id="SM00612">
    <property type="entry name" value="Kelch"/>
    <property type="match status" value="2"/>
</dbReference>
<keyword evidence="3" id="KW-0175">Coiled coil</keyword>
<dbReference type="EMBL" id="BDIP01001228">
    <property type="protein sequence ID" value="GIQ83909.1"/>
    <property type="molecule type" value="Genomic_DNA"/>
</dbReference>
<dbReference type="AlphaFoldDB" id="A0A9K3GH83"/>
<evidence type="ECO:0000256" key="1">
    <source>
        <dbReference type="ARBA" id="ARBA00022441"/>
    </source>
</evidence>
<dbReference type="Gene3D" id="2.120.10.80">
    <property type="entry name" value="Kelch-type beta propeller"/>
    <property type="match status" value="1"/>
</dbReference>
<dbReference type="InterPro" id="IPR006652">
    <property type="entry name" value="Kelch_1"/>
</dbReference>
<evidence type="ECO:0000313" key="5">
    <source>
        <dbReference type="Proteomes" id="UP000265618"/>
    </source>
</evidence>
<feature type="coiled-coil region" evidence="3">
    <location>
        <begin position="612"/>
        <end position="642"/>
    </location>
</feature>
<dbReference type="PANTHER" id="PTHR24412:SF489">
    <property type="entry name" value="RING FINGER DOMAIN AND KELCH REPEAT-CONTAINING PROTEIN DDB_G0271372"/>
    <property type="match status" value="1"/>
</dbReference>
<evidence type="ECO:0000256" key="2">
    <source>
        <dbReference type="ARBA" id="ARBA00022737"/>
    </source>
</evidence>
<keyword evidence="1" id="KW-0880">Kelch repeat</keyword>
<dbReference type="Proteomes" id="UP000265618">
    <property type="component" value="Unassembled WGS sequence"/>
</dbReference>
<dbReference type="Pfam" id="PF24681">
    <property type="entry name" value="Kelch_KLHDC2_KLHL20_DRC7"/>
    <property type="match status" value="1"/>
</dbReference>
<evidence type="ECO:0000256" key="3">
    <source>
        <dbReference type="SAM" id="Coils"/>
    </source>
</evidence>
<dbReference type="InterPro" id="IPR015915">
    <property type="entry name" value="Kelch-typ_b-propeller"/>
</dbReference>